<gene>
    <name evidence="3" type="ORF">K7432_004017</name>
</gene>
<dbReference type="PANTHER" id="PTHR45648:SF22">
    <property type="entry name" value="GDSL LIPASE_ACYLHYDROLASE FAMILY PROTEIN (AFU_ORTHOLOGUE AFUA_4G14700)"/>
    <property type="match status" value="1"/>
</dbReference>
<dbReference type="CDD" id="cd01846">
    <property type="entry name" value="fatty_acyltransferase_like"/>
    <property type="match status" value="1"/>
</dbReference>
<sequence length="299" mass="33786">MSLYKLVGILCSASLIYAAPYGNAEKTLNRIKTIVVFGDSYSDTGNVFKLTNKTYPPPYYYDGHFSNGRMWPEYLQEITHWKVINYAYGGATVNNKVIQGYTGPGNDIPVPSITDQIETHKNFLTSNPNESNPSSTLYVIEPAGNDYFYGGLSILPQSVAMNIYKASQVLFEPPFSGEHFLYFNVALDHLPYYLDNSNVTVRNHARNDRITHNKVLNDLVRSNSRVKGKVFDLNRFLQKELITPKYVDPEIPCIKDSSTPNGAPEICENPEKKVFWDLYHPTTTAHQMMAKAIINTIAH</sequence>
<dbReference type="EMBL" id="JASJQH010000131">
    <property type="protein sequence ID" value="KAK9766710.1"/>
    <property type="molecule type" value="Genomic_DNA"/>
</dbReference>
<reference evidence="3 4" key="1">
    <citation type="submission" date="2023-04" db="EMBL/GenBank/DDBJ databases">
        <title>Genome of Basidiobolus ranarum AG-B5.</title>
        <authorList>
            <person name="Stajich J.E."/>
            <person name="Carter-House D."/>
            <person name="Gryganskyi A."/>
        </authorList>
    </citation>
    <scope>NUCLEOTIDE SEQUENCE [LARGE SCALE GENOMIC DNA]</scope>
    <source>
        <strain evidence="3 4">AG-B5</strain>
    </source>
</reference>
<dbReference type="InterPro" id="IPR001087">
    <property type="entry name" value="GDSL"/>
</dbReference>
<proteinExistence type="predicted"/>
<dbReference type="Proteomes" id="UP001479436">
    <property type="component" value="Unassembled WGS sequence"/>
</dbReference>
<keyword evidence="4" id="KW-1185">Reference proteome</keyword>
<evidence type="ECO:0000256" key="1">
    <source>
        <dbReference type="ARBA" id="ARBA00022801"/>
    </source>
</evidence>
<evidence type="ECO:0000313" key="4">
    <source>
        <dbReference type="Proteomes" id="UP001479436"/>
    </source>
</evidence>
<comment type="caution">
    <text evidence="3">The sequence shown here is derived from an EMBL/GenBank/DDBJ whole genome shotgun (WGS) entry which is preliminary data.</text>
</comment>
<feature type="chain" id="PRO_5045634076" evidence="2">
    <location>
        <begin position="19"/>
        <end position="299"/>
    </location>
</feature>
<evidence type="ECO:0000256" key="2">
    <source>
        <dbReference type="SAM" id="SignalP"/>
    </source>
</evidence>
<dbReference type="SUPFAM" id="SSF52266">
    <property type="entry name" value="SGNH hydrolase"/>
    <property type="match status" value="1"/>
</dbReference>
<organism evidence="3 4">
    <name type="scientific">Basidiobolus ranarum</name>
    <dbReference type="NCBI Taxonomy" id="34480"/>
    <lineage>
        <taxon>Eukaryota</taxon>
        <taxon>Fungi</taxon>
        <taxon>Fungi incertae sedis</taxon>
        <taxon>Zoopagomycota</taxon>
        <taxon>Entomophthoromycotina</taxon>
        <taxon>Basidiobolomycetes</taxon>
        <taxon>Basidiobolales</taxon>
        <taxon>Basidiobolaceae</taxon>
        <taxon>Basidiobolus</taxon>
    </lineage>
</organism>
<keyword evidence="1" id="KW-0378">Hydrolase</keyword>
<dbReference type="InterPro" id="IPR051058">
    <property type="entry name" value="GDSL_Est/Lipase"/>
</dbReference>
<dbReference type="InterPro" id="IPR036514">
    <property type="entry name" value="SGNH_hydro_sf"/>
</dbReference>
<dbReference type="Gene3D" id="3.40.50.1110">
    <property type="entry name" value="SGNH hydrolase"/>
    <property type="match status" value="1"/>
</dbReference>
<feature type="signal peptide" evidence="2">
    <location>
        <begin position="1"/>
        <end position="18"/>
    </location>
</feature>
<evidence type="ECO:0000313" key="3">
    <source>
        <dbReference type="EMBL" id="KAK9766710.1"/>
    </source>
</evidence>
<dbReference type="PANTHER" id="PTHR45648">
    <property type="entry name" value="GDSL LIPASE/ACYLHYDROLASE FAMILY PROTEIN (AFU_ORTHOLOGUE AFUA_4G14700)"/>
    <property type="match status" value="1"/>
</dbReference>
<keyword evidence="2" id="KW-0732">Signal</keyword>
<protein>
    <submittedName>
        <fullName evidence="3">Uncharacterized protein</fullName>
    </submittedName>
</protein>
<accession>A0ABR2WYU7</accession>
<dbReference type="Pfam" id="PF00657">
    <property type="entry name" value="Lipase_GDSL"/>
    <property type="match status" value="1"/>
</dbReference>
<name>A0ABR2WYU7_9FUNG</name>